<dbReference type="GeneID" id="108258075"/>
<comment type="similarity">
    <text evidence="9">Belongs to the immunoglobulin superfamily. TIM family.</text>
</comment>
<comment type="subcellular location">
    <subcellularLocation>
        <location evidence="1">Membrane</location>
        <topology evidence="1">Single-pass type I membrane protein</topology>
    </subcellularLocation>
</comment>
<evidence type="ECO:0000256" key="9">
    <source>
        <dbReference type="ARBA" id="ARBA00038203"/>
    </source>
</evidence>
<keyword evidence="14" id="KW-0675">Receptor</keyword>
<dbReference type="PANTHER" id="PTHR46608">
    <property type="entry name" value="T-CELL IMMUNOGLOBULIN AND MUCIN DOMAIN-CONTAINING PROTEIN 4"/>
    <property type="match status" value="1"/>
</dbReference>
<keyword evidence="2 10" id="KW-0812">Transmembrane</keyword>
<dbReference type="Pfam" id="PF07686">
    <property type="entry name" value="V-set"/>
    <property type="match status" value="1"/>
</dbReference>
<evidence type="ECO:0000256" key="3">
    <source>
        <dbReference type="ARBA" id="ARBA00022729"/>
    </source>
</evidence>
<dbReference type="GO" id="GO:0016020">
    <property type="term" value="C:membrane"/>
    <property type="evidence" value="ECO:0007669"/>
    <property type="project" value="UniProtKB-SubCell"/>
</dbReference>
<dbReference type="SUPFAM" id="SSF48726">
    <property type="entry name" value="Immunoglobulin"/>
    <property type="match status" value="1"/>
</dbReference>
<keyword evidence="5 10" id="KW-0472">Membrane</keyword>
<dbReference type="AlphaFoldDB" id="A0A2D0Q2D5"/>
<dbReference type="GO" id="GO:0001786">
    <property type="term" value="F:phosphatidylserine binding"/>
    <property type="evidence" value="ECO:0007669"/>
    <property type="project" value="TreeGrafter"/>
</dbReference>
<dbReference type="InterPro" id="IPR003599">
    <property type="entry name" value="Ig_sub"/>
</dbReference>
<evidence type="ECO:0000256" key="6">
    <source>
        <dbReference type="ARBA" id="ARBA00023157"/>
    </source>
</evidence>
<dbReference type="PROSITE" id="PS50835">
    <property type="entry name" value="IG_LIKE"/>
    <property type="match status" value="1"/>
</dbReference>
<dbReference type="RefSeq" id="XP_017311851.2">
    <property type="nucleotide sequence ID" value="XM_017456362.3"/>
</dbReference>
<accession>A0A2D0Q2D5</accession>
<keyword evidence="7" id="KW-0325">Glycoprotein</keyword>
<dbReference type="InterPro" id="IPR013783">
    <property type="entry name" value="Ig-like_fold"/>
</dbReference>
<dbReference type="Gene3D" id="2.60.40.10">
    <property type="entry name" value="Immunoglobulins"/>
    <property type="match status" value="1"/>
</dbReference>
<evidence type="ECO:0000256" key="7">
    <source>
        <dbReference type="ARBA" id="ARBA00023180"/>
    </source>
</evidence>
<evidence type="ECO:0000256" key="4">
    <source>
        <dbReference type="ARBA" id="ARBA00022989"/>
    </source>
</evidence>
<feature type="domain" description="Ig-like" evidence="12">
    <location>
        <begin position="31"/>
        <end position="113"/>
    </location>
</feature>
<feature type="chain" id="PRO_5039940559" evidence="11">
    <location>
        <begin position="23"/>
        <end position="563"/>
    </location>
</feature>
<evidence type="ECO:0000256" key="8">
    <source>
        <dbReference type="ARBA" id="ARBA00023319"/>
    </source>
</evidence>
<dbReference type="GO" id="GO:0043277">
    <property type="term" value="P:apoptotic cell clearance"/>
    <property type="evidence" value="ECO:0007669"/>
    <property type="project" value="TreeGrafter"/>
</dbReference>
<reference evidence="14" key="2">
    <citation type="submission" date="2025-08" db="UniProtKB">
        <authorList>
            <consortium name="RefSeq"/>
        </authorList>
    </citation>
    <scope>IDENTIFICATION</scope>
    <source>
        <tissue evidence="14">Blood</tissue>
    </source>
</reference>
<feature type="transmembrane region" description="Helical" evidence="10">
    <location>
        <begin position="502"/>
        <end position="525"/>
    </location>
</feature>
<gene>
    <name evidence="14" type="primary">LOC108258075</name>
</gene>
<name>A0A2D0Q2D5_ICTPU</name>
<keyword evidence="3 11" id="KW-0732">Signal</keyword>
<dbReference type="SMART" id="SM00409">
    <property type="entry name" value="IG"/>
    <property type="match status" value="1"/>
</dbReference>
<dbReference type="InterPro" id="IPR013106">
    <property type="entry name" value="Ig_V-set"/>
</dbReference>
<evidence type="ECO:0000256" key="11">
    <source>
        <dbReference type="SAM" id="SignalP"/>
    </source>
</evidence>
<evidence type="ECO:0000256" key="10">
    <source>
        <dbReference type="SAM" id="Phobius"/>
    </source>
</evidence>
<evidence type="ECO:0000313" key="14">
    <source>
        <dbReference type="RefSeq" id="XP_017311851.2"/>
    </source>
</evidence>
<evidence type="ECO:0000256" key="1">
    <source>
        <dbReference type="ARBA" id="ARBA00004479"/>
    </source>
</evidence>
<evidence type="ECO:0000256" key="2">
    <source>
        <dbReference type="ARBA" id="ARBA00022692"/>
    </source>
</evidence>
<keyword evidence="8" id="KW-0393">Immunoglobulin domain</keyword>
<dbReference type="InterPro" id="IPR007110">
    <property type="entry name" value="Ig-like_dom"/>
</dbReference>
<dbReference type="FunFam" id="2.60.40.10:FF:000774">
    <property type="entry name" value="Hepatitis A virus cellular receptor 1"/>
    <property type="match status" value="1"/>
</dbReference>
<dbReference type="PANTHER" id="PTHR46608:SF3">
    <property type="entry name" value="T-CELL IMMUNOGLOBULIN AND MUCIN DOMAIN-CONTAINING PROTEIN 4"/>
    <property type="match status" value="1"/>
</dbReference>
<protein>
    <submittedName>
        <fullName evidence="14">Hepatitis A virus cellular receptor 1 isoform X1</fullName>
    </submittedName>
</protein>
<dbReference type="OrthoDB" id="434099at2759"/>
<dbReference type="Proteomes" id="UP000221080">
    <property type="component" value="Chromosome 25"/>
</dbReference>
<sequence length="563" mass="61857">MNQLHCWISSFGLLLCLTVCTCSPMNIWRIEGQDVTIPCRYNSHYHGTCDVCWMRGSIPRSGCGNQIIYATGKNVVMRGNRRYQLNGNLQKGDASLTILNARISDSGKYGCRIHVPGWFNDIKMEVYLIITEAPKPSTTLRHITTTTRVPTHGPVLTTQDDISTVPEHVTTSHTGPVLTTQDDISTVPEHVTTSHTETQQTFTTLEYVTTTTHIPTQRPDLTTQDETTTAHEIVTTKHTETQQTTSTLGYVTTVTHIPTQGPVLTTQDETSTAPEHVTAKHTGPVLTTQDDISTVPEHVTTSHTETQQTFTTLEYVTTTTHIPTQRPDLTTQDETTTAHEIVTTKHTETQQTTSTLGYVTTVTHIPTQGPVLTTQDETSTAPEHVTTKHTGPVLTTQDDISTVPEHVTTSHTGPDLTTQDETTTAHEIVTTKHTETQQTTSTLGYVTTVTHIPTQGPVLTTQDETSTAPEHVTTKHTVVIAENDIDVSSSEKEMLVNEDPGVLPAILVPVILILAVLGISAVYFISKQKRRFRSTIELAKNSSVNYNNLDSSVTLPITNLFNN</sequence>
<proteinExistence type="inferred from homology"/>
<dbReference type="KEGG" id="ipu:108258075"/>
<keyword evidence="13" id="KW-1185">Reference proteome</keyword>
<evidence type="ECO:0000259" key="12">
    <source>
        <dbReference type="PROSITE" id="PS50835"/>
    </source>
</evidence>
<keyword evidence="4 10" id="KW-1133">Transmembrane helix</keyword>
<organism evidence="13 14">
    <name type="scientific">Ictalurus punctatus</name>
    <name type="common">Channel catfish</name>
    <name type="synonym">Silurus punctatus</name>
    <dbReference type="NCBI Taxonomy" id="7998"/>
    <lineage>
        <taxon>Eukaryota</taxon>
        <taxon>Metazoa</taxon>
        <taxon>Chordata</taxon>
        <taxon>Craniata</taxon>
        <taxon>Vertebrata</taxon>
        <taxon>Euteleostomi</taxon>
        <taxon>Actinopterygii</taxon>
        <taxon>Neopterygii</taxon>
        <taxon>Teleostei</taxon>
        <taxon>Ostariophysi</taxon>
        <taxon>Siluriformes</taxon>
        <taxon>Ictaluridae</taxon>
        <taxon>Ictalurus</taxon>
    </lineage>
</organism>
<feature type="signal peptide" evidence="11">
    <location>
        <begin position="1"/>
        <end position="22"/>
    </location>
</feature>
<keyword evidence="6" id="KW-1015">Disulfide bond</keyword>
<evidence type="ECO:0000313" key="13">
    <source>
        <dbReference type="Proteomes" id="UP000221080"/>
    </source>
</evidence>
<dbReference type="InterPro" id="IPR036179">
    <property type="entry name" value="Ig-like_dom_sf"/>
</dbReference>
<dbReference type="GO" id="GO:0060097">
    <property type="term" value="P:cytoskeletal rearrangement involved in phagocytosis, engulfment"/>
    <property type="evidence" value="ECO:0007669"/>
    <property type="project" value="TreeGrafter"/>
</dbReference>
<reference evidence="13" key="1">
    <citation type="journal article" date="2016" name="Nat. Commun.">
        <title>The channel catfish genome sequence provides insights into the evolution of scale formation in teleosts.</title>
        <authorList>
            <person name="Liu Z."/>
            <person name="Liu S."/>
            <person name="Yao J."/>
            <person name="Bao L."/>
            <person name="Zhang J."/>
            <person name="Li Y."/>
            <person name="Jiang C."/>
            <person name="Sun L."/>
            <person name="Wang R."/>
            <person name="Zhang Y."/>
            <person name="Zhou T."/>
            <person name="Zeng Q."/>
            <person name="Fu Q."/>
            <person name="Gao S."/>
            <person name="Li N."/>
            <person name="Koren S."/>
            <person name="Jiang Y."/>
            <person name="Zimin A."/>
            <person name="Xu P."/>
            <person name="Phillippy A.M."/>
            <person name="Geng X."/>
            <person name="Song L."/>
            <person name="Sun F."/>
            <person name="Li C."/>
            <person name="Wang X."/>
            <person name="Chen A."/>
            <person name="Jin Y."/>
            <person name="Yuan Z."/>
            <person name="Yang Y."/>
            <person name="Tan S."/>
            <person name="Peatman E."/>
            <person name="Lu J."/>
            <person name="Qin Z."/>
            <person name="Dunham R."/>
            <person name="Li Z."/>
            <person name="Sonstegard T."/>
            <person name="Feng J."/>
            <person name="Danzmann R.G."/>
            <person name="Schroeder S."/>
            <person name="Scheffler B."/>
            <person name="Duke M.V."/>
            <person name="Ballard L."/>
            <person name="Kucuktas H."/>
            <person name="Kaltenboeck L."/>
            <person name="Liu H."/>
            <person name="Armbruster J."/>
            <person name="Xie Y."/>
            <person name="Kirby M.L."/>
            <person name="Tian Y."/>
            <person name="Flanagan M.E."/>
            <person name="Mu W."/>
            <person name="Waldbieser G.C."/>
        </authorList>
    </citation>
    <scope>NUCLEOTIDE SEQUENCE [LARGE SCALE GENOMIC DNA]</scope>
    <source>
        <strain evidence="13">SDA103</strain>
    </source>
</reference>
<evidence type="ECO:0000256" key="5">
    <source>
        <dbReference type="ARBA" id="ARBA00023136"/>
    </source>
</evidence>